<dbReference type="InterPro" id="IPR013604">
    <property type="entry name" value="7TM_chemorcpt"/>
</dbReference>
<name>A0A7G3AA88_LUTLO</name>
<dbReference type="GO" id="GO:0043025">
    <property type="term" value="C:neuronal cell body"/>
    <property type="evidence" value="ECO:0007669"/>
    <property type="project" value="TreeGrafter"/>
</dbReference>
<keyword evidence="5 8" id="KW-0472">Membrane</keyword>
<feature type="transmembrane region" description="Helical" evidence="8">
    <location>
        <begin position="376"/>
        <end position="396"/>
    </location>
</feature>
<evidence type="ECO:0000256" key="6">
    <source>
        <dbReference type="ARBA" id="ARBA00023170"/>
    </source>
</evidence>
<comment type="subcellular location">
    <subcellularLocation>
        <location evidence="1 8">Cell membrane</location>
        <topology evidence="1 8">Multi-pass membrane protein</topology>
    </subcellularLocation>
</comment>
<evidence type="ECO:0000256" key="4">
    <source>
        <dbReference type="ARBA" id="ARBA00022989"/>
    </source>
</evidence>
<proteinExistence type="inferred from homology"/>
<keyword evidence="2 8" id="KW-1003">Cell membrane</keyword>
<dbReference type="AlphaFoldDB" id="A0A7G3AA88"/>
<keyword evidence="7 8" id="KW-0807">Transducer</keyword>
<evidence type="ECO:0000256" key="8">
    <source>
        <dbReference type="RuleBase" id="RU363108"/>
    </source>
</evidence>
<keyword evidence="6 8" id="KW-0675">Receptor</keyword>
<dbReference type="EMBL" id="GITU01000232">
    <property type="protein sequence ID" value="MBC1168935.1"/>
    <property type="molecule type" value="Transcribed_RNA"/>
</dbReference>
<evidence type="ECO:0000256" key="5">
    <source>
        <dbReference type="ARBA" id="ARBA00023136"/>
    </source>
</evidence>
<feature type="transmembrane region" description="Helical" evidence="8">
    <location>
        <begin position="271"/>
        <end position="288"/>
    </location>
</feature>
<feature type="transmembrane region" description="Helical" evidence="8">
    <location>
        <begin position="15"/>
        <end position="32"/>
    </location>
</feature>
<protein>
    <recommendedName>
        <fullName evidence="8">Gustatory receptor</fullName>
    </recommendedName>
</protein>
<evidence type="ECO:0000256" key="2">
    <source>
        <dbReference type="ARBA" id="ARBA00022475"/>
    </source>
</evidence>
<keyword evidence="3 8" id="KW-0812">Transmembrane</keyword>
<dbReference type="GO" id="GO:0030424">
    <property type="term" value="C:axon"/>
    <property type="evidence" value="ECO:0007669"/>
    <property type="project" value="TreeGrafter"/>
</dbReference>
<dbReference type="GO" id="GO:0005886">
    <property type="term" value="C:plasma membrane"/>
    <property type="evidence" value="ECO:0007669"/>
    <property type="project" value="UniProtKB-SubCell"/>
</dbReference>
<accession>A0A7G3AA88</accession>
<evidence type="ECO:0000313" key="9">
    <source>
        <dbReference type="EMBL" id="MBC1168935.1"/>
    </source>
</evidence>
<sequence length="398" mass="46808">MSVKEKICFDRTTSFFYYFNIIVGLGPFSYDSKKRIYKKSFKSLAYSWFILIMCLCVMPFVLSNYVKKLKTTIRSDFAVSVAILRILLQWISVIVTALSNIWLRNQHIFYLNSKKTLNKTISIKIGTLYRMRYVLLLSLAKLVIFLCRFFGFYGVMLRVSNFNVIYFILAFITFFPTSIYSINGCNFYMEISSLRFFTFQINYCLSQLLKCVQKMPKKLSKAQRMLISCRISDKIDELSIMYAQLQETLLILNNIYATMLLLFFTNKLFEWTMQVFLEFITMTGYSAFHTGSSVFIQNIMNNIFSIIDVVITVINCGNFVEEVFIFEQRIPQILHEFPIHKVDDRLRESISQFSIQILQRKRPISIYGMFDVDNTLLYSMVTSMTSYLILLIQFQLGM</sequence>
<dbReference type="PANTHER" id="PTHR21143">
    <property type="entry name" value="INVERTEBRATE GUSTATORY RECEPTOR"/>
    <property type="match status" value="1"/>
</dbReference>
<dbReference type="GO" id="GO:0008049">
    <property type="term" value="P:male courtship behavior"/>
    <property type="evidence" value="ECO:0007669"/>
    <property type="project" value="TreeGrafter"/>
</dbReference>
<feature type="transmembrane region" description="Helical" evidence="8">
    <location>
        <begin position="248"/>
        <end position="265"/>
    </location>
</feature>
<dbReference type="GO" id="GO:0007165">
    <property type="term" value="P:signal transduction"/>
    <property type="evidence" value="ECO:0007669"/>
    <property type="project" value="UniProtKB-KW"/>
</dbReference>
<dbReference type="GO" id="GO:0030425">
    <property type="term" value="C:dendrite"/>
    <property type="evidence" value="ECO:0007669"/>
    <property type="project" value="TreeGrafter"/>
</dbReference>
<dbReference type="PANTHER" id="PTHR21143:SF134">
    <property type="entry name" value="GUSTATORY RECEPTOR"/>
    <property type="match status" value="1"/>
</dbReference>
<organism evidence="9">
    <name type="scientific">Lutzomyia longipalpis</name>
    <name type="common">Sand fly</name>
    <dbReference type="NCBI Taxonomy" id="7200"/>
    <lineage>
        <taxon>Eukaryota</taxon>
        <taxon>Metazoa</taxon>
        <taxon>Ecdysozoa</taxon>
        <taxon>Arthropoda</taxon>
        <taxon>Hexapoda</taxon>
        <taxon>Insecta</taxon>
        <taxon>Pterygota</taxon>
        <taxon>Neoptera</taxon>
        <taxon>Endopterygota</taxon>
        <taxon>Diptera</taxon>
        <taxon>Nematocera</taxon>
        <taxon>Psychodoidea</taxon>
        <taxon>Psychodidae</taxon>
        <taxon>Lutzomyia</taxon>
        <taxon>Lutzomyia</taxon>
    </lineage>
</organism>
<dbReference type="GO" id="GO:0050909">
    <property type="term" value="P:sensory perception of taste"/>
    <property type="evidence" value="ECO:0007669"/>
    <property type="project" value="InterPro"/>
</dbReference>
<dbReference type="Pfam" id="PF08395">
    <property type="entry name" value="7tm_7"/>
    <property type="match status" value="1"/>
</dbReference>
<dbReference type="GO" id="GO:0007635">
    <property type="term" value="P:chemosensory behavior"/>
    <property type="evidence" value="ECO:0007669"/>
    <property type="project" value="TreeGrafter"/>
</dbReference>
<comment type="similarity">
    <text evidence="8">Belongs to the insect chemoreceptor superfamily. Gustatory receptor (GR) family.</text>
</comment>
<comment type="caution">
    <text evidence="8">Lacks conserved residue(s) required for the propagation of feature annotation.</text>
</comment>
<evidence type="ECO:0000256" key="1">
    <source>
        <dbReference type="ARBA" id="ARBA00004651"/>
    </source>
</evidence>
<reference evidence="9" key="1">
    <citation type="journal article" date="2020" name="BMC">
        <title>Leishmania infection induces a limited differential gene expression in the sand fly midgut.</title>
        <authorList>
            <person name="Coutinho-Abreu I.V."/>
            <person name="Serafim T.D."/>
            <person name="Meneses C."/>
            <person name="Kamhawi S."/>
            <person name="Oliveira F."/>
            <person name="Valenzuela J.G."/>
        </authorList>
    </citation>
    <scope>NUCLEOTIDE SEQUENCE</scope>
    <source>
        <strain evidence="9">Jacobina</strain>
        <tissue evidence="9">Midgut</tissue>
    </source>
</reference>
<evidence type="ECO:0000256" key="7">
    <source>
        <dbReference type="ARBA" id="ARBA00023224"/>
    </source>
</evidence>
<feature type="transmembrane region" description="Helical" evidence="8">
    <location>
        <begin position="82"/>
        <end position="103"/>
    </location>
</feature>
<comment type="function">
    <text evidence="8">Gustatory receptor which mediates acceptance or avoidance behavior, depending on its substrates.</text>
</comment>
<keyword evidence="4 8" id="KW-1133">Transmembrane helix</keyword>
<evidence type="ECO:0000256" key="3">
    <source>
        <dbReference type="ARBA" id="ARBA00022692"/>
    </source>
</evidence>
<feature type="transmembrane region" description="Helical" evidence="8">
    <location>
        <begin position="165"/>
        <end position="189"/>
    </location>
</feature>
<feature type="transmembrane region" description="Helical" evidence="8">
    <location>
        <begin position="44"/>
        <end position="62"/>
    </location>
</feature>
<feature type="transmembrane region" description="Helical" evidence="8">
    <location>
        <begin position="133"/>
        <end position="153"/>
    </location>
</feature>